<protein>
    <submittedName>
        <fullName evidence="8">G-protein coupled receptor G5</fullName>
    </submittedName>
</protein>
<gene>
    <name evidence="8" type="ORF">E1301_Tti003134</name>
</gene>
<evidence type="ECO:0000256" key="5">
    <source>
        <dbReference type="SAM" id="MobiDB-lite"/>
    </source>
</evidence>
<evidence type="ECO:0000256" key="2">
    <source>
        <dbReference type="ARBA" id="ARBA00022692"/>
    </source>
</evidence>
<evidence type="ECO:0000256" key="3">
    <source>
        <dbReference type="ARBA" id="ARBA00022989"/>
    </source>
</evidence>
<dbReference type="PANTHER" id="PTHR12011">
    <property type="entry name" value="ADHESION G-PROTEIN COUPLED RECEPTOR"/>
    <property type="match status" value="1"/>
</dbReference>
<comment type="caution">
    <text evidence="8">The sequence shown here is derived from an EMBL/GenBank/DDBJ whole genome shotgun (WGS) entry which is preliminary data.</text>
</comment>
<dbReference type="Proteomes" id="UP000324632">
    <property type="component" value="Chromosome 3"/>
</dbReference>
<evidence type="ECO:0000313" key="9">
    <source>
        <dbReference type="Proteomes" id="UP000324632"/>
    </source>
</evidence>
<reference evidence="8 9" key="1">
    <citation type="journal article" date="2019" name="Mol. Ecol. Resour.">
        <title>Chromosome-level genome assembly of Triplophysa tibetana, a fish adapted to the harsh high-altitude environment of the Tibetan Plateau.</title>
        <authorList>
            <person name="Yang X."/>
            <person name="Liu H."/>
            <person name="Ma Z."/>
            <person name="Zou Y."/>
            <person name="Zou M."/>
            <person name="Mao Y."/>
            <person name="Li X."/>
            <person name="Wang H."/>
            <person name="Chen T."/>
            <person name="Wang W."/>
            <person name="Yang R."/>
        </authorList>
    </citation>
    <scope>NUCLEOTIDE SEQUENCE [LARGE SCALE GENOMIC DNA]</scope>
    <source>
        <strain evidence="8">TTIB1903HZAU</strain>
        <tissue evidence="8">Muscle</tissue>
    </source>
</reference>
<keyword evidence="7" id="KW-0732">Signal</keyword>
<keyword evidence="4 6" id="KW-0472">Membrane</keyword>
<feature type="compositionally biased region" description="Basic and acidic residues" evidence="5">
    <location>
        <begin position="36"/>
        <end position="47"/>
    </location>
</feature>
<feature type="chain" id="PRO_5022857521" evidence="7">
    <location>
        <begin position="16"/>
        <end position="344"/>
    </location>
</feature>
<keyword evidence="9" id="KW-1185">Reference proteome</keyword>
<name>A0A5A9PRT7_9TELE</name>
<dbReference type="InterPro" id="IPR000832">
    <property type="entry name" value="GPCR_2_secretin-like"/>
</dbReference>
<evidence type="ECO:0000256" key="6">
    <source>
        <dbReference type="SAM" id="Phobius"/>
    </source>
</evidence>
<evidence type="ECO:0000313" key="8">
    <source>
        <dbReference type="EMBL" id="KAA0723751.1"/>
    </source>
</evidence>
<dbReference type="AlphaFoldDB" id="A0A5A9PRT7"/>
<dbReference type="PANTHER" id="PTHR12011:SF454">
    <property type="entry name" value="ADHESION G-PROTEIN COUPLED RECEPTOR G5-LIKE"/>
    <property type="match status" value="1"/>
</dbReference>
<feature type="transmembrane region" description="Helical" evidence="6">
    <location>
        <begin position="261"/>
        <end position="281"/>
    </location>
</feature>
<feature type="transmembrane region" description="Helical" evidence="6">
    <location>
        <begin position="227"/>
        <end position="249"/>
    </location>
</feature>
<feature type="transmembrane region" description="Helical" evidence="6">
    <location>
        <begin position="293"/>
        <end position="314"/>
    </location>
</feature>
<keyword evidence="2 6" id="KW-0812">Transmembrane</keyword>
<comment type="subcellular location">
    <subcellularLocation>
        <location evidence="1">Membrane</location>
        <topology evidence="1">Multi-pass membrane protein</topology>
    </subcellularLocation>
</comment>
<proteinExistence type="predicted"/>
<evidence type="ECO:0000256" key="4">
    <source>
        <dbReference type="ARBA" id="ARBA00023136"/>
    </source>
</evidence>
<evidence type="ECO:0000256" key="7">
    <source>
        <dbReference type="SAM" id="SignalP"/>
    </source>
</evidence>
<dbReference type="GO" id="GO:0004930">
    <property type="term" value="F:G protein-coupled receptor activity"/>
    <property type="evidence" value="ECO:0007669"/>
    <property type="project" value="InterPro"/>
</dbReference>
<keyword evidence="8" id="KW-0675">Receptor</keyword>
<feature type="region of interest" description="Disordered" evidence="5">
    <location>
        <begin position="32"/>
        <end position="53"/>
    </location>
</feature>
<keyword evidence="3 6" id="KW-1133">Transmembrane helix</keyword>
<accession>A0A5A9PRT7</accession>
<dbReference type="Gene3D" id="1.20.1070.10">
    <property type="entry name" value="Rhodopsin 7-helix transmembrane proteins"/>
    <property type="match status" value="1"/>
</dbReference>
<dbReference type="EMBL" id="SOYY01000003">
    <property type="protein sequence ID" value="KAA0723751.1"/>
    <property type="molecule type" value="Genomic_DNA"/>
</dbReference>
<organism evidence="8 9">
    <name type="scientific">Triplophysa tibetana</name>
    <dbReference type="NCBI Taxonomy" id="1572043"/>
    <lineage>
        <taxon>Eukaryota</taxon>
        <taxon>Metazoa</taxon>
        <taxon>Chordata</taxon>
        <taxon>Craniata</taxon>
        <taxon>Vertebrata</taxon>
        <taxon>Euteleostomi</taxon>
        <taxon>Actinopterygii</taxon>
        <taxon>Neopterygii</taxon>
        <taxon>Teleostei</taxon>
        <taxon>Ostariophysi</taxon>
        <taxon>Cypriniformes</taxon>
        <taxon>Nemacheilidae</taxon>
        <taxon>Triplophysa</taxon>
    </lineage>
</organism>
<dbReference type="Pfam" id="PF00002">
    <property type="entry name" value="7tm_2"/>
    <property type="match status" value="1"/>
</dbReference>
<dbReference type="GO" id="GO:0007189">
    <property type="term" value="P:adenylate cyclase-activating G protein-coupled receptor signaling pathway"/>
    <property type="evidence" value="ECO:0007669"/>
    <property type="project" value="TreeGrafter"/>
</dbReference>
<evidence type="ECO:0000256" key="1">
    <source>
        <dbReference type="ARBA" id="ARBA00004141"/>
    </source>
</evidence>
<feature type="signal peptide" evidence="7">
    <location>
        <begin position="1"/>
        <end position="15"/>
    </location>
</feature>
<sequence>MTLLLYITLIYGVDAGSTTNTLKTITSKPVYGHQESSSKDINSKTPKDSSVNYNVEGISNPKADLGYKKKNPCPDIHKCEETSKTFIREEKKIIHNIIKATRTNTIWTFPDLDLAVVKTNLNTTESHIDASELFNDTQAAQIWIPVEIFRNVSGEEHKVGVVSYKSSEQFTVEMQNTDEEHWTFMSYISYIGCGLSAVFSGCSILTFIINSCWTTGDSIPYAVNISYFALIFLFNIGILITVSVKIFMLQKADNKRKTANVFKYVSTVLGLMCLLGITWGLVFFTSGYTNYPILYLFCILNSMQGFYIFLWMCLTARPKRQQADKISTFTVDTTDSYKQRSLSS</sequence>
<dbReference type="GO" id="GO:0005886">
    <property type="term" value="C:plasma membrane"/>
    <property type="evidence" value="ECO:0007669"/>
    <property type="project" value="TreeGrafter"/>
</dbReference>